<protein>
    <recommendedName>
        <fullName evidence="1">RNA-dependent RNA polymerase</fullName>
        <ecNumber evidence="1">2.7.7.48</ecNumber>
    </recommendedName>
</protein>
<comment type="caution">
    <text evidence="4">The sequence shown here is derived from an EMBL/GenBank/DDBJ whole genome shotgun (WGS) entry which is preliminary data.</text>
</comment>
<dbReference type="GO" id="GO:0031380">
    <property type="term" value="C:nuclear RNA-directed RNA polymerase complex"/>
    <property type="evidence" value="ECO:0007669"/>
    <property type="project" value="TreeGrafter"/>
</dbReference>
<comment type="similarity">
    <text evidence="1">Belongs to the RdRP family.</text>
</comment>
<dbReference type="InterPro" id="IPR007855">
    <property type="entry name" value="RDRP"/>
</dbReference>
<keyword evidence="1" id="KW-0694">RNA-binding</keyword>
<dbReference type="InterPro" id="IPR057596">
    <property type="entry name" value="RDRP_core"/>
</dbReference>
<gene>
    <name evidence="4" type="ORF">C6P46_003532</name>
</gene>
<name>A0A9P6W493_RHOMI</name>
<keyword evidence="1" id="KW-0548">Nucleotidyltransferase</keyword>
<accession>A0A9P6W493</accession>
<feature type="region of interest" description="Disordered" evidence="2">
    <location>
        <begin position="1"/>
        <end position="74"/>
    </location>
</feature>
<keyword evidence="5" id="KW-1185">Reference proteome</keyword>
<evidence type="ECO:0000256" key="2">
    <source>
        <dbReference type="SAM" id="MobiDB-lite"/>
    </source>
</evidence>
<dbReference type="Proteomes" id="UP000777482">
    <property type="component" value="Unassembled WGS sequence"/>
</dbReference>
<comment type="catalytic activity">
    <reaction evidence="1">
        <text>RNA(n) + a ribonucleoside 5'-triphosphate = RNA(n+1) + diphosphate</text>
        <dbReference type="Rhea" id="RHEA:21248"/>
        <dbReference type="Rhea" id="RHEA-COMP:14527"/>
        <dbReference type="Rhea" id="RHEA-COMP:17342"/>
        <dbReference type="ChEBI" id="CHEBI:33019"/>
        <dbReference type="ChEBI" id="CHEBI:61557"/>
        <dbReference type="ChEBI" id="CHEBI:140395"/>
        <dbReference type="EC" id="2.7.7.48"/>
    </reaction>
</comment>
<proteinExistence type="inferred from homology"/>
<organism evidence="4 5">
    <name type="scientific">Rhodotorula mucilaginosa</name>
    <name type="common">Yeast</name>
    <name type="synonym">Rhodotorula rubra</name>
    <dbReference type="NCBI Taxonomy" id="5537"/>
    <lineage>
        <taxon>Eukaryota</taxon>
        <taxon>Fungi</taxon>
        <taxon>Dikarya</taxon>
        <taxon>Basidiomycota</taxon>
        <taxon>Pucciniomycotina</taxon>
        <taxon>Microbotryomycetes</taxon>
        <taxon>Sporidiobolales</taxon>
        <taxon>Sporidiobolaceae</taxon>
        <taxon>Rhodotorula</taxon>
    </lineage>
</organism>
<dbReference type="OrthoDB" id="6513042at2759"/>
<dbReference type="EC" id="2.7.7.48" evidence="1"/>
<sequence>MANSKVPPRASASSALLAARDEQTQAAGIAAAPSQSESDDDDVHLEMRRPNLRRVSTDYQSRATPNQAAPVEGPSDISIRSISFGVCSAAASFSPEWTRAARGVDRVFFSETKKRPNPIKTLVIRLWDEDSFSVDATKASSIRITVSIDSVDQCHSVPGGTRLLLSLSRPPLFETVAGGGDTKRPKGQQVGSFDDEHSLVVGYASRELMIEFRTRRDFTSFMKEAASAGLPRVIAQNVSVESTRRHDETTLALFQSWLATFDFRVAFQLEKLVRNGLLDAIKVMQLRPEVDDLVEDKGVREAERVLAFFADSLSSLDSCVHTLEAATTTPSEQVAGQKRSLDEIILDDSDSDYSSDDDDPDAVIIVGAALPYLRGLKAMRAAQTSVEELRTLLRRANDGSSTFNRLSATADDLQLARSLTVTPTCILLTGPVLADSNTIVRTYARPDCFLTVTFRQEDGQRLWEGDSSIISNRFQPLMRQGFDLGGRSWSFLAWSSSGLKTGTCFFMSPFTAADGGKAVTPELIHQDIGDFTGTETALIPAKYFARISQAFTSSKPSIELKKKRILAIDDVVSHSGSIFSDGVGLISVQLAERVSSTLFPSSASHKSPPTCFQIRLGGAKGMVQVDPAMKQRTIALRPSQVKFQSSRTRLEIAGTFSAGPGFLNRPLIKLLEDLGIHPRQFLKLQAQATAKITNSRTALASAIVLLRDWSLAPATHFTRTLDYLARHSVTRGAAFANPFVSRCLDAAVTHALREIKHSGRIPLPGCYNLVGVLDVDECLGPDEIYAKMVHGDGRVEYVSGRIAISRSPTNHPGDCRIVQAVRRLPLGIGERIRGLHNCVVFSSQGSRSLPSKLAGGDLDGDVYLLLTEASGLVPADDCIVEPAAYDAAPVVKLDRPVEVKDGADFFFQYLTSDLTGVVAIRQLLLADAHPEGLFHPDCLKLAQQHSDCVDAQKSGTFVAFHDIPKPPARGWPDFLTDSAADSYRSTKALGQLYRAVGNTRAHVSSPFDSPFDVDPLRTLTKSIATMLAAVTGPLDVPDPKNPPPSAINHYRSFLPSLSAELLKLVTDPTRRKEDDLSEEALFLSVSLGSRRLQQSDRAESSRRQEQAVKLFEVIRKVILEGPSRPAESAAPLSTLEKALNGWAAWHAAVQEGEDRTKALRVDQGAKAGGGRASERILGLRTWAWLALGVMVEQLELHEKENVEVVTVD</sequence>
<evidence type="ECO:0000313" key="5">
    <source>
        <dbReference type="Proteomes" id="UP000777482"/>
    </source>
</evidence>
<dbReference type="PANTHER" id="PTHR23079">
    <property type="entry name" value="RNA-DEPENDENT RNA POLYMERASE"/>
    <property type="match status" value="1"/>
</dbReference>
<dbReference type="GO" id="GO:0030422">
    <property type="term" value="P:siRNA processing"/>
    <property type="evidence" value="ECO:0007669"/>
    <property type="project" value="TreeGrafter"/>
</dbReference>
<dbReference type="PANTHER" id="PTHR23079:SF55">
    <property type="entry name" value="RNA-DIRECTED RNA POLYMERASE"/>
    <property type="match status" value="1"/>
</dbReference>
<evidence type="ECO:0000313" key="4">
    <source>
        <dbReference type="EMBL" id="KAG0662139.1"/>
    </source>
</evidence>
<dbReference type="EMBL" id="PUHQ01000029">
    <property type="protein sequence ID" value="KAG0662139.1"/>
    <property type="molecule type" value="Genomic_DNA"/>
</dbReference>
<reference evidence="4 5" key="1">
    <citation type="submission" date="2020-11" db="EMBL/GenBank/DDBJ databases">
        <title>Kefir isolates.</title>
        <authorList>
            <person name="Marcisauskas S."/>
            <person name="Kim Y."/>
            <person name="Blasche S."/>
        </authorList>
    </citation>
    <scope>NUCLEOTIDE SEQUENCE [LARGE SCALE GENOMIC DNA]</scope>
    <source>
        <strain evidence="4 5">KR</strain>
    </source>
</reference>
<evidence type="ECO:0000256" key="1">
    <source>
        <dbReference type="RuleBase" id="RU363098"/>
    </source>
</evidence>
<dbReference type="GO" id="GO:0003723">
    <property type="term" value="F:RNA binding"/>
    <property type="evidence" value="ECO:0007669"/>
    <property type="project" value="UniProtKB-KW"/>
</dbReference>
<dbReference type="Pfam" id="PF05183">
    <property type="entry name" value="RdRP"/>
    <property type="match status" value="1"/>
</dbReference>
<dbReference type="AlphaFoldDB" id="A0A9P6W493"/>
<dbReference type="GO" id="GO:0003968">
    <property type="term" value="F:RNA-directed RNA polymerase activity"/>
    <property type="evidence" value="ECO:0007669"/>
    <property type="project" value="UniProtKB-KW"/>
</dbReference>
<keyword evidence="1" id="KW-0696">RNA-directed RNA polymerase</keyword>
<keyword evidence="1" id="KW-0808">Transferase</keyword>
<evidence type="ECO:0000259" key="3">
    <source>
        <dbReference type="Pfam" id="PF05183"/>
    </source>
</evidence>
<feature type="compositionally biased region" description="Polar residues" evidence="2">
    <location>
        <begin position="57"/>
        <end position="67"/>
    </location>
</feature>
<feature type="domain" description="RDRP core" evidence="3">
    <location>
        <begin position="421"/>
        <end position="996"/>
    </location>
</feature>